<dbReference type="RefSeq" id="WP_085158646.1">
    <property type="nucleotide sequence ID" value="NZ_AP022581.1"/>
</dbReference>
<dbReference type="InterPro" id="IPR050697">
    <property type="entry name" value="Adenylyl/Guanylyl_Cyclase_3/4"/>
</dbReference>
<dbReference type="EMBL" id="AP022581">
    <property type="protein sequence ID" value="BBX95693.1"/>
    <property type="molecule type" value="Genomic_DNA"/>
</dbReference>
<feature type="transmembrane region" description="Helical" evidence="8">
    <location>
        <begin position="88"/>
        <end position="109"/>
    </location>
</feature>
<feature type="transmembrane region" description="Helical" evidence="8">
    <location>
        <begin position="221"/>
        <end position="243"/>
    </location>
</feature>
<dbReference type="SUPFAM" id="SSF158472">
    <property type="entry name" value="HAMP domain-like"/>
    <property type="match status" value="1"/>
</dbReference>
<evidence type="ECO:0000256" key="5">
    <source>
        <dbReference type="ARBA" id="ARBA00022989"/>
    </source>
</evidence>
<comment type="subcellular location">
    <subcellularLocation>
        <location evidence="1">Cell membrane</location>
        <topology evidence="1">Multi-pass membrane protein</topology>
    </subcellularLocation>
</comment>
<dbReference type="Gene3D" id="3.30.70.1230">
    <property type="entry name" value="Nucleotide cyclase"/>
    <property type="match status" value="1"/>
</dbReference>
<organism evidence="11 12">
    <name type="scientific">Mycobacterium lacus</name>
    <dbReference type="NCBI Taxonomy" id="169765"/>
    <lineage>
        <taxon>Bacteria</taxon>
        <taxon>Bacillati</taxon>
        <taxon>Actinomycetota</taxon>
        <taxon>Actinomycetes</taxon>
        <taxon>Mycobacteriales</taxon>
        <taxon>Mycobacteriaceae</taxon>
        <taxon>Mycobacterium</taxon>
    </lineage>
</organism>
<dbReference type="InterPro" id="IPR001054">
    <property type="entry name" value="A/G_cyclase"/>
</dbReference>
<keyword evidence="6 8" id="KW-0472">Membrane</keyword>
<dbReference type="CDD" id="cd07302">
    <property type="entry name" value="CHD"/>
    <property type="match status" value="1"/>
</dbReference>
<dbReference type="SMART" id="SM00304">
    <property type="entry name" value="HAMP"/>
    <property type="match status" value="1"/>
</dbReference>
<evidence type="ECO:0000256" key="7">
    <source>
        <dbReference type="SAM" id="MobiDB-lite"/>
    </source>
</evidence>
<evidence type="ECO:0000256" key="2">
    <source>
        <dbReference type="ARBA" id="ARBA00005381"/>
    </source>
</evidence>
<dbReference type="Pfam" id="PF00672">
    <property type="entry name" value="HAMP"/>
    <property type="match status" value="1"/>
</dbReference>
<dbReference type="Pfam" id="PF00211">
    <property type="entry name" value="Guanylate_cyc"/>
    <property type="match status" value="1"/>
</dbReference>
<keyword evidence="12" id="KW-1185">Reference proteome</keyword>
<evidence type="ECO:0000256" key="4">
    <source>
        <dbReference type="ARBA" id="ARBA00022692"/>
    </source>
</evidence>
<evidence type="ECO:0000259" key="10">
    <source>
        <dbReference type="PROSITE" id="PS50885"/>
    </source>
</evidence>
<dbReference type="AlphaFoldDB" id="A0A7I7NH88"/>
<dbReference type="Proteomes" id="UP000466396">
    <property type="component" value="Chromosome"/>
</dbReference>
<dbReference type="InterPro" id="IPR029787">
    <property type="entry name" value="Nucleotide_cyclase"/>
</dbReference>
<evidence type="ECO:0000259" key="9">
    <source>
        <dbReference type="PROSITE" id="PS50125"/>
    </source>
</evidence>
<feature type="region of interest" description="Disordered" evidence="7">
    <location>
        <begin position="525"/>
        <end position="576"/>
    </location>
</feature>
<dbReference type="GO" id="GO:0035556">
    <property type="term" value="P:intracellular signal transduction"/>
    <property type="evidence" value="ECO:0007669"/>
    <property type="project" value="InterPro"/>
</dbReference>
<dbReference type="GO" id="GO:0005886">
    <property type="term" value="C:plasma membrane"/>
    <property type="evidence" value="ECO:0007669"/>
    <property type="project" value="UniProtKB-SubCell"/>
</dbReference>
<proteinExistence type="inferred from homology"/>
<reference evidence="11 12" key="1">
    <citation type="journal article" date="2019" name="Emerg. Microbes Infect.">
        <title>Comprehensive subspecies identification of 175 nontuberculous mycobacteria species based on 7547 genomic profiles.</title>
        <authorList>
            <person name="Matsumoto Y."/>
            <person name="Kinjo T."/>
            <person name="Motooka D."/>
            <person name="Nabeya D."/>
            <person name="Jung N."/>
            <person name="Uechi K."/>
            <person name="Horii T."/>
            <person name="Iida T."/>
            <person name="Fujita J."/>
            <person name="Nakamura S."/>
        </authorList>
    </citation>
    <scope>NUCLEOTIDE SEQUENCE [LARGE SCALE GENOMIC DNA]</scope>
    <source>
        <strain evidence="11 12">JCM 15657</strain>
    </source>
</reference>
<dbReference type="PANTHER" id="PTHR43081">
    <property type="entry name" value="ADENYLATE CYCLASE, TERMINAL-DIFFERENTIATION SPECIFIC-RELATED"/>
    <property type="match status" value="1"/>
</dbReference>
<evidence type="ECO:0000256" key="1">
    <source>
        <dbReference type="ARBA" id="ARBA00004651"/>
    </source>
</evidence>
<keyword evidence="5 8" id="KW-1133">Transmembrane helix</keyword>
<dbReference type="PANTHER" id="PTHR43081:SF17">
    <property type="entry name" value="BLL5647 PROTEIN"/>
    <property type="match status" value="1"/>
</dbReference>
<dbReference type="PROSITE" id="PS50885">
    <property type="entry name" value="HAMP"/>
    <property type="match status" value="1"/>
</dbReference>
<feature type="transmembrane region" description="Helical" evidence="8">
    <location>
        <begin position="255"/>
        <end position="278"/>
    </location>
</feature>
<dbReference type="SMART" id="SM00044">
    <property type="entry name" value="CYCc"/>
    <property type="match status" value="1"/>
</dbReference>
<name>A0A7I7NH88_9MYCO</name>
<dbReference type="InterPro" id="IPR003660">
    <property type="entry name" value="HAMP_dom"/>
</dbReference>
<comment type="similarity">
    <text evidence="2">Belongs to the adenylyl cyclase class-3 family.</text>
</comment>
<feature type="compositionally biased region" description="Low complexity" evidence="7">
    <location>
        <begin position="555"/>
        <end position="576"/>
    </location>
</feature>
<feature type="transmembrane region" description="Helical" evidence="8">
    <location>
        <begin position="142"/>
        <end position="161"/>
    </location>
</feature>
<evidence type="ECO:0000256" key="3">
    <source>
        <dbReference type="ARBA" id="ARBA00022475"/>
    </source>
</evidence>
<dbReference type="CDD" id="cd06225">
    <property type="entry name" value="HAMP"/>
    <property type="match status" value="1"/>
</dbReference>
<keyword evidence="3" id="KW-1003">Cell membrane</keyword>
<protein>
    <recommendedName>
        <fullName evidence="13">Adenylate cyclase</fullName>
    </recommendedName>
</protein>
<evidence type="ECO:0000313" key="12">
    <source>
        <dbReference type="Proteomes" id="UP000466396"/>
    </source>
</evidence>
<dbReference type="GO" id="GO:0006171">
    <property type="term" value="P:cAMP biosynthetic process"/>
    <property type="evidence" value="ECO:0007669"/>
    <property type="project" value="TreeGrafter"/>
</dbReference>
<feature type="domain" description="HAMP" evidence="10">
    <location>
        <begin position="277"/>
        <end position="329"/>
    </location>
</feature>
<dbReference type="KEGG" id="mlj:MLAC_09870"/>
<dbReference type="OrthoDB" id="368920at2"/>
<dbReference type="SUPFAM" id="SSF55073">
    <property type="entry name" value="Nucleotide cyclase"/>
    <property type="match status" value="1"/>
</dbReference>
<evidence type="ECO:0000313" key="11">
    <source>
        <dbReference type="EMBL" id="BBX95693.1"/>
    </source>
</evidence>
<keyword evidence="4 8" id="KW-0812">Transmembrane</keyword>
<evidence type="ECO:0000256" key="8">
    <source>
        <dbReference type="SAM" id="Phobius"/>
    </source>
</evidence>
<dbReference type="FunFam" id="3.30.70.1230:FF:000016">
    <property type="entry name" value="Adenylate/guanylate cyclase domain-containing protein"/>
    <property type="match status" value="1"/>
</dbReference>
<evidence type="ECO:0008006" key="13">
    <source>
        <dbReference type="Google" id="ProtNLM"/>
    </source>
</evidence>
<feature type="transmembrane region" description="Helical" evidence="8">
    <location>
        <begin position="167"/>
        <end position="189"/>
    </location>
</feature>
<evidence type="ECO:0000256" key="6">
    <source>
        <dbReference type="ARBA" id="ARBA00023136"/>
    </source>
</evidence>
<accession>A0A7I7NH88</accession>
<dbReference type="Gene3D" id="6.10.340.10">
    <property type="match status" value="1"/>
</dbReference>
<feature type="domain" description="Guanylate cyclase" evidence="9">
    <location>
        <begin position="361"/>
        <end position="485"/>
    </location>
</feature>
<gene>
    <name evidence="11" type="ORF">MLAC_09870</name>
</gene>
<sequence>MPKKTMAQRMGRVLEMLTRQSGRLTETPAYGSWLLGRVSESPSRRRMRIKVIVTVYILVANLTGIGVTVLLVAVAFPAPSVYTDAPWWVTFAVAPAYATIALALGTYWMTTRIVTTSIRWAIEERRPTQADQRNTLLVPFRVAVGHIILWDFGGVLLATLYGLANRLFIPIILFSVTICGVSVATNCYLFTEFALRPVAAQALDAGPPPRRFAPGIMGRTLTVWTLGSGVPLAGIALTALFVLLVRDLTETQLGVAVLIMATSTLIFGFLVMWILSWLTATPVRVVRAALKRVEQGDLTGDLVVFDGTELGELQRGFNAMVDGLRERERVRDLFGRHVGREVAAAAERERPKLGGEERHVAIVFVDIVGSTQLVTSRPAAEVVTLLNRFFAVIVEEVDRHRGLVNKFQGDAALAIFGAPNRLDHPEDSALAAARAMADRLASEMPECQAGIGVAAGQVVAGNVGAHERFEYTVIGEPVNEAVRLCELAKSRPGRLLTTADTLRGATQNECARWCLGESVTLRGHDQPTRLAAPNGATRPGHQAAGVNDGPPMPGSPSGSQRPGEPESPGSVPGKLG</sequence>
<feature type="transmembrane region" description="Helical" evidence="8">
    <location>
        <begin position="51"/>
        <end position="76"/>
    </location>
</feature>
<dbReference type="GO" id="GO:0004016">
    <property type="term" value="F:adenylate cyclase activity"/>
    <property type="evidence" value="ECO:0007669"/>
    <property type="project" value="UniProtKB-ARBA"/>
</dbReference>
<dbReference type="PROSITE" id="PS50125">
    <property type="entry name" value="GUANYLATE_CYCLASE_2"/>
    <property type="match status" value="1"/>
</dbReference>